<keyword evidence="1" id="KW-0812">Transmembrane</keyword>
<evidence type="ECO:0000313" key="2">
    <source>
        <dbReference type="EMBL" id="SER80524.1"/>
    </source>
</evidence>
<proteinExistence type="predicted"/>
<dbReference type="eggNOG" id="COG2364">
    <property type="taxonomic scope" value="Bacteria"/>
</dbReference>
<gene>
    <name evidence="2" type="ORF">SAMN04487884_11195</name>
</gene>
<dbReference type="EMBL" id="FOGJ01000011">
    <property type="protein sequence ID" value="SER80524.1"/>
    <property type="molecule type" value="Genomic_DNA"/>
</dbReference>
<sequence>MIRYLKRKEIHDNQTIGAIILHMVIAAVSLFFNGFGIYLTIKAGIGAGPWDVLNLGISKTSGISYGNASVMVSFTILLIDIFLREPIGIAMFIDSVVVGKAVDLFDRLDLIKTCNNNASGIILMLVGLIIMGYTQYTYMVASLGCGPRDTLLVGLSKRIRKIPIGIISVALLSLATFIGYILGGPVGIGTLICAFATGPIMQLAFHTVHFDAAMVHHQSLTGSVKVLMSRIAS</sequence>
<feature type="transmembrane region" description="Helical" evidence="1">
    <location>
        <begin position="162"/>
        <end position="182"/>
    </location>
</feature>
<dbReference type="Proteomes" id="UP000182584">
    <property type="component" value="Unassembled WGS sequence"/>
</dbReference>
<feature type="transmembrane region" description="Helical" evidence="1">
    <location>
        <begin position="188"/>
        <end position="208"/>
    </location>
</feature>
<feature type="transmembrane region" description="Helical" evidence="1">
    <location>
        <begin position="117"/>
        <end position="141"/>
    </location>
</feature>
<dbReference type="InterPro" id="IPR038750">
    <property type="entry name" value="YczE/YyaS-like"/>
</dbReference>
<accession>A0A1H9S6B7</accession>
<reference evidence="2 3" key="1">
    <citation type="submission" date="2016-10" db="EMBL/GenBank/DDBJ databases">
        <authorList>
            <person name="de Groot N.N."/>
        </authorList>
    </citation>
    <scope>NUCLEOTIDE SEQUENCE [LARGE SCALE GENOMIC DNA]</scope>
    <source>
        <strain evidence="2 3">AR40</strain>
    </source>
</reference>
<dbReference type="RefSeq" id="WP_022758178.1">
    <property type="nucleotide sequence ID" value="NZ_FOGJ01000011.1"/>
</dbReference>
<organism evidence="2 3">
    <name type="scientific">Butyrivibrio fibrisolvens</name>
    <dbReference type="NCBI Taxonomy" id="831"/>
    <lineage>
        <taxon>Bacteria</taxon>
        <taxon>Bacillati</taxon>
        <taxon>Bacillota</taxon>
        <taxon>Clostridia</taxon>
        <taxon>Lachnospirales</taxon>
        <taxon>Lachnospiraceae</taxon>
        <taxon>Butyrivibrio</taxon>
    </lineage>
</organism>
<feature type="transmembrane region" description="Helical" evidence="1">
    <location>
        <begin position="61"/>
        <end position="79"/>
    </location>
</feature>
<dbReference type="PANTHER" id="PTHR40078">
    <property type="entry name" value="INTEGRAL MEMBRANE PROTEIN-RELATED"/>
    <property type="match status" value="1"/>
</dbReference>
<dbReference type="PANTHER" id="PTHR40078:SF1">
    <property type="entry name" value="INTEGRAL MEMBRANE PROTEIN"/>
    <property type="match status" value="1"/>
</dbReference>
<name>A0A1H9S6B7_BUTFI</name>
<evidence type="ECO:0000256" key="1">
    <source>
        <dbReference type="SAM" id="Phobius"/>
    </source>
</evidence>
<feature type="transmembrane region" description="Helical" evidence="1">
    <location>
        <begin position="20"/>
        <end position="41"/>
    </location>
</feature>
<keyword evidence="1" id="KW-0472">Membrane</keyword>
<dbReference type="Pfam" id="PF19700">
    <property type="entry name" value="DUF6198"/>
    <property type="match status" value="1"/>
</dbReference>
<evidence type="ECO:0000313" key="3">
    <source>
        <dbReference type="Proteomes" id="UP000182584"/>
    </source>
</evidence>
<dbReference type="AlphaFoldDB" id="A0A1H9S6B7"/>
<protein>
    <submittedName>
        <fullName evidence="2">Uncharacterized membrane protein YczE</fullName>
    </submittedName>
</protein>
<keyword evidence="1" id="KW-1133">Transmembrane helix</keyword>